<evidence type="ECO:0000256" key="1">
    <source>
        <dbReference type="SAM" id="Phobius"/>
    </source>
</evidence>
<dbReference type="Proteomes" id="UP000295680">
    <property type="component" value="Unassembled WGS sequence"/>
</dbReference>
<feature type="transmembrane region" description="Helical" evidence="1">
    <location>
        <begin position="60"/>
        <end position="79"/>
    </location>
</feature>
<organism evidence="2 3">
    <name type="scientific">Actinocrispum wychmicini</name>
    <dbReference type="NCBI Taxonomy" id="1213861"/>
    <lineage>
        <taxon>Bacteria</taxon>
        <taxon>Bacillati</taxon>
        <taxon>Actinomycetota</taxon>
        <taxon>Actinomycetes</taxon>
        <taxon>Pseudonocardiales</taxon>
        <taxon>Pseudonocardiaceae</taxon>
        <taxon>Actinocrispum</taxon>
    </lineage>
</organism>
<feature type="transmembrane region" description="Helical" evidence="1">
    <location>
        <begin position="91"/>
        <end position="119"/>
    </location>
</feature>
<dbReference type="AlphaFoldDB" id="A0A4R2JHH0"/>
<evidence type="ECO:0000313" key="2">
    <source>
        <dbReference type="EMBL" id="TCO59291.1"/>
    </source>
</evidence>
<name>A0A4R2JHH0_9PSEU</name>
<reference evidence="2 3" key="1">
    <citation type="submission" date="2019-03" db="EMBL/GenBank/DDBJ databases">
        <title>Genomic Encyclopedia of Type Strains, Phase IV (KMG-IV): sequencing the most valuable type-strain genomes for metagenomic binning, comparative biology and taxonomic classification.</title>
        <authorList>
            <person name="Goeker M."/>
        </authorList>
    </citation>
    <scope>NUCLEOTIDE SEQUENCE [LARGE SCALE GENOMIC DNA]</scope>
    <source>
        <strain evidence="2 3">DSM 45934</strain>
    </source>
</reference>
<keyword evidence="1" id="KW-0812">Transmembrane</keyword>
<dbReference type="RefSeq" id="WP_132117096.1">
    <property type="nucleotide sequence ID" value="NZ_SLWS01000004.1"/>
</dbReference>
<comment type="caution">
    <text evidence="2">The sequence shown here is derived from an EMBL/GenBank/DDBJ whole genome shotgun (WGS) entry which is preliminary data.</text>
</comment>
<accession>A0A4R2JHH0</accession>
<feature type="transmembrane region" description="Helical" evidence="1">
    <location>
        <begin position="36"/>
        <end position="54"/>
    </location>
</feature>
<sequence length="147" mass="15298">MAERSTGGCCSDPERATPFAQRVEVGQRRRVLLRRAMLVSCAVLCAVALLLSVVGVSTAVAYRLEWAAAVCAAVVLLGWARSAMTTGRVPWRLVVGVAAVVAGFVWHPLVPALVALAALTEHVLRPSDQQAAVPQGGSTSTVVGQPG</sequence>
<keyword evidence="1" id="KW-0472">Membrane</keyword>
<dbReference type="EMBL" id="SLWS01000004">
    <property type="protein sequence ID" value="TCO59291.1"/>
    <property type="molecule type" value="Genomic_DNA"/>
</dbReference>
<evidence type="ECO:0000313" key="3">
    <source>
        <dbReference type="Proteomes" id="UP000295680"/>
    </source>
</evidence>
<protein>
    <submittedName>
        <fullName evidence="2">Uncharacterized protein</fullName>
    </submittedName>
</protein>
<gene>
    <name evidence="2" type="ORF">EV192_104132</name>
</gene>
<keyword evidence="3" id="KW-1185">Reference proteome</keyword>
<keyword evidence="1" id="KW-1133">Transmembrane helix</keyword>
<proteinExistence type="predicted"/>